<evidence type="ECO:0000313" key="2">
    <source>
        <dbReference type="EMBL" id="CAG8767024.1"/>
    </source>
</evidence>
<sequence>TTIVRLSTLLGKREQPKQSDLQDGQYDKVKPCRSQVTILNWLHPVPRCPADGNYPSAVLVQGHARGEFVQVGNNRSDHLLVTMKHAYLFSTTNPHNA</sequence>
<gene>
    <name evidence="2" type="ORF">AMORRO_LOCUS16347</name>
</gene>
<name>A0A9N9NV56_9GLOM</name>
<evidence type="ECO:0000313" key="3">
    <source>
        <dbReference type="Proteomes" id="UP000789342"/>
    </source>
</evidence>
<reference evidence="2" key="1">
    <citation type="submission" date="2021-06" db="EMBL/GenBank/DDBJ databases">
        <authorList>
            <person name="Kallberg Y."/>
            <person name="Tangrot J."/>
            <person name="Rosling A."/>
        </authorList>
    </citation>
    <scope>NUCLEOTIDE SEQUENCE</scope>
    <source>
        <strain evidence="2">CL551</strain>
    </source>
</reference>
<evidence type="ECO:0000256" key="1">
    <source>
        <dbReference type="SAM" id="MobiDB-lite"/>
    </source>
</evidence>
<feature type="region of interest" description="Disordered" evidence="1">
    <location>
        <begin position="1"/>
        <end position="26"/>
    </location>
</feature>
<feature type="non-terminal residue" evidence="2">
    <location>
        <position position="1"/>
    </location>
</feature>
<dbReference type="Proteomes" id="UP000789342">
    <property type="component" value="Unassembled WGS sequence"/>
</dbReference>
<dbReference type="AlphaFoldDB" id="A0A9N9NV56"/>
<protein>
    <submittedName>
        <fullName evidence="2">12798_t:CDS:1</fullName>
    </submittedName>
</protein>
<keyword evidence="3" id="KW-1185">Reference proteome</keyword>
<dbReference type="EMBL" id="CAJVPV010044196">
    <property type="protein sequence ID" value="CAG8767024.1"/>
    <property type="molecule type" value="Genomic_DNA"/>
</dbReference>
<organism evidence="2 3">
    <name type="scientific">Acaulospora morrowiae</name>
    <dbReference type="NCBI Taxonomy" id="94023"/>
    <lineage>
        <taxon>Eukaryota</taxon>
        <taxon>Fungi</taxon>
        <taxon>Fungi incertae sedis</taxon>
        <taxon>Mucoromycota</taxon>
        <taxon>Glomeromycotina</taxon>
        <taxon>Glomeromycetes</taxon>
        <taxon>Diversisporales</taxon>
        <taxon>Acaulosporaceae</taxon>
        <taxon>Acaulospora</taxon>
    </lineage>
</organism>
<accession>A0A9N9NV56</accession>
<proteinExistence type="predicted"/>
<comment type="caution">
    <text evidence="2">The sequence shown here is derived from an EMBL/GenBank/DDBJ whole genome shotgun (WGS) entry which is preliminary data.</text>
</comment>